<protein>
    <submittedName>
        <fullName evidence="1 2">Uncharacterized protein</fullName>
    </submittedName>
</protein>
<name>A0A2K1KAU6_PHYPA</name>
<sequence length="147" mass="16608">MWTPLSNNLLCHQSSSSLIFLVRILLCIGRQFAIKIEGTLGRSLADLMILLNLEAVPSSWFTSFGLYKIATRWSTGWFGVTRGADLQLSPQPAEPCAPLSLCSSLQRTGSSTIVFYRTRSHRSQSKWKLIDSCRKIHVIKRPIKVWN</sequence>
<dbReference type="EnsemblPlants" id="Pp3c7_7490V3.2">
    <property type="protein sequence ID" value="Pp3c7_7490V3.2"/>
    <property type="gene ID" value="Pp3c7_7490"/>
</dbReference>
<reference evidence="1 3" key="2">
    <citation type="journal article" date="2018" name="Plant J.">
        <title>The Physcomitrella patens chromosome-scale assembly reveals moss genome structure and evolution.</title>
        <authorList>
            <person name="Lang D."/>
            <person name="Ullrich K.K."/>
            <person name="Murat F."/>
            <person name="Fuchs J."/>
            <person name="Jenkins J."/>
            <person name="Haas F.B."/>
            <person name="Piednoel M."/>
            <person name="Gundlach H."/>
            <person name="Van Bel M."/>
            <person name="Meyberg R."/>
            <person name="Vives C."/>
            <person name="Morata J."/>
            <person name="Symeonidi A."/>
            <person name="Hiss M."/>
            <person name="Muchero W."/>
            <person name="Kamisugi Y."/>
            <person name="Saleh O."/>
            <person name="Blanc G."/>
            <person name="Decker E.L."/>
            <person name="van Gessel N."/>
            <person name="Grimwood J."/>
            <person name="Hayes R.D."/>
            <person name="Graham S.W."/>
            <person name="Gunter L.E."/>
            <person name="McDaniel S.F."/>
            <person name="Hoernstein S.N.W."/>
            <person name="Larsson A."/>
            <person name="Li F.W."/>
            <person name="Perroud P.F."/>
            <person name="Phillips J."/>
            <person name="Ranjan P."/>
            <person name="Rokshar D.S."/>
            <person name="Rothfels C.J."/>
            <person name="Schneider L."/>
            <person name="Shu S."/>
            <person name="Stevenson D.W."/>
            <person name="Thummler F."/>
            <person name="Tillich M."/>
            <person name="Villarreal Aguilar J.C."/>
            <person name="Widiez T."/>
            <person name="Wong G.K."/>
            <person name="Wymore A."/>
            <person name="Zhang Y."/>
            <person name="Zimmer A.D."/>
            <person name="Quatrano R.S."/>
            <person name="Mayer K.F.X."/>
            <person name="Goodstein D."/>
            <person name="Casacuberta J.M."/>
            <person name="Vandepoele K."/>
            <person name="Reski R."/>
            <person name="Cuming A.C."/>
            <person name="Tuskan G.A."/>
            <person name="Maumus F."/>
            <person name="Salse J."/>
            <person name="Schmutz J."/>
            <person name="Rensing S.A."/>
        </authorList>
    </citation>
    <scope>NUCLEOTIDE SEQUENCE [LARGE SCALE GENOMIC DNA]</scope>
    <source>
        <strain evidence="2 3">cv. Gransden 2004</strain>
    </source>
</reference>
<reference evidence="2" key="3">
    <citation type="submission" date="2020-12" db="UniProtKB">
        <authorList>
            <consortium name="EnsemblPlants"/>
        </authorList>
    </citation>
    <scope>IDENTIFICATION</scope>
</reference>
<evidence type="ECO:0000313" key="2">
    <source>
        <dbReference type="EnsemblPlants" id="Pp3c7_7490V3.1"/>
    </source>
</evidence>
<dbReference type="EMBL" id="ABEU02000007">
    <property type="protein sequence ID" value="PNR50901.1"/>
    <property type="molecule type" value="Genomic_DNA"/>
</dbReference>
<dbReference type="Gramene" id="Pp3c7_7490V3.1">
    <property type="protein sequence ID" value="Pp3c7_7490V3.1"/>
    <property type="gene ID" value="Pp3c7_7490"/>
</dbReference>
<dbReference type="PaxDb" id="3218-PP1S42_173V6.1"/>
<dbReference type="InParanoid" id="A0A2K1KAU6"/>
<dbReference type="EnsemblPlants" id="Pp3c7_7490V3.1">
    <property type="protein sequence ID" value="Pp3c7_7490V3.1"/>
    <property type="gene ID" value="Pp3c7_7490"/>
</dbReference>
<keyword evidence="3" id="KW-1185">Reference proteome</keyword>
<dbReference type="AlphaFoldDB" id="A0A2K1KAU6"/>
<accession>A0A2K1KAU6</accession>
<evidence type="ECO:0000313" key="1">
    <source>
        <dbReference type="EMBL" id="PNR50901.1"/>
    </source>
</evidence>
<proteinExistence type="predicted"/>
<dbReference type="Proteomes" id="UP000006727">
    <property type="component" value="Chromosome 7"/>
</dbReference>
<reference evidence="1 3" key="1">
    <citation type="journal article" date="2008" name="Science">
        <title>The Physcomitrella genome reveals evolutionary insights into the conquest of land by plants.</title>
        <authorList>
            <person name="Rensing S."/>
            <person name="Lang D."/>
            <person name="Zimmer A."/>
            <person name="Terry A."/>
            <person name="Salamov A."/>
            <person name="Shapiro H."/>
            <person name="Nishiyama T."/>
            <person name="Perroud P.-F."/>
            <person name="Lindquist E."/>
            <person name="Kamisugi Y."/>
            <person name="Tanahashi T."/>
            <person name="Sakakibara K."/>
            <person name="Fujita T."/>
            <person name="Oishi K."/>
            <person name="Shin-I T."/>
            <person name="Kuroki Y."/>
            <person name="Toyoda A."/>
            <person name="Suzuki Y."/>
            <person name="Hashimoto A."/>
            <person name="Yamaguchi K."/>
            <person name="Sugano A."/>
            <person name="Kohara Y."/>
            <person name="Fujiyama A."/>
            <person name="Anterola A."/>
            <person name="Aoki S."/>
            <person name="Ashton N."/>
            <person name="Barbazuk W.B."/>
            <person name="Barker E."/>
            <person name="Bennetzen J."/>
            <person name="Bezanilla M."/>
            <person name="Blankenship R."/>
            <person name="Cho S.H."/>
            <person name="Dutcher S."/>
            <person name="Estelle M."/>
            <person name="Fawcett J.A."/>
            <person name="Gundlach H."/>
            <person name="Hanada K."/>
            <person name="Heyl A."/>
            <person name="Hicks K.A."/>
            <person name="Hugh J."/>
            <person name="Lohr M."/>
            <person name="Mayer K."/>
            <person name="Melkozernov A."/>
            <person name="Murata T."/>
            <person name="Nelson D."/>
            <person name="Pils B."/>
            <person name="Prigge M."/>
            <person name="Reiss B."/>
            <person name="Renner T."/>
            <person name="Rombauts S."/>
            <person name="Rushton P."/>
            <person name="Sanderfoot A."/>
            <person name="Schween G."/>
            <person name="Shiu S.-H."/>
            <person name="Stueber K."/>
            <person name="Theodoulou F.L."/>
            <person name="Tu H."/>
            <person name="Van de Peer Y."/>
            <person name="Verrier P.J."/>
            <person name="Waters E."/>
            <person name="Wood A."/>
            <person name="Yang L."/>
            <person name="Cove D."/>
            <person name="Cuming A."/>
            <person name="Hasebe M."/>
            <person name="Lucas S."/>
            <person name="Mishler D.B."/>
            <person name="Reski R."/>
            <person name="Grigoriev I."/>
            <person name="Quatrano R.S."/>
            <person name="Boore J.L."/>
        </authorList>
    </citation>
    <scope>NUCLEOTIDE SEQUENCE [LARGE SCALE GENOMIC DNA]</scope>
    <source>
        <strain evidence="2 3">cv. Gransden 2004</strain>
    </source>
</reference>
<dbReference type="Gramene" id="Pp3c7_7490V3.2">
    <property type="protein sequence ID" value="Pp3c7_7490V3.2"/>
    <property type="gene ID" value="Pp3c7_7490"/>
</dbReference>
<evidence type="ECO:0000313" key="3">
    <source>
        <dbReference type="Proteomes" id="UP000006727"/>
    </source>
</evidence>
<gene>
    <name evidence="1" type="ORF">PHYPA_010087</name>
</gene>
<organism evidence="1">
    <name type="scientific">Physcomitrium patens</name>
    <name type="common">Spreading-leaved earth moss</name>
    <name type="synonym">Physcomitrella patens</name>
    <dbReference type="NCBI Taxonomy" id="3218"/>
    <lineage>
        <taxon>Eukaryota</taxon>
        <taxon>Viridiplantae</taxon>
        <taxon>Streptophyta</taxon>
        <taxon>Embryophyta</taxon>
        <taxon>Bryophyta</taxon>
        <taxon>Bryophytina</taxon>
        <taxon>Bryopsida</taxon>
        <taxon>Funariidae</taxon>
        <taxon>Funariales</taxon>
        <taxon>Funariaceae</taxon>
        <taxon>Physcomitrium</taxon>
    </lineage>
</organism>